<evidence type="ECO:0000256" key="6">
    <source>
        <dbReference type="PIRNR" id="PIRNR038800"/>
    </source>
</evidence>
<dbReference type="GO" id="GO:0030429">
    <property type="term" value="F:kynureninase activity"/>
    <property type="evidence" value="ECO:0007669"/>
    <property type="project" value="UniProtKB-UniRule"/>
</dbReference>
<feature type="binding site" evidence="4">
    <location>
        <position position="276"/>
    </location>
    <ligand>
        <name>pyridoxal 5'-phosphate</name>
        <dbReference type="ChEBI" id="CHEBI:597326"/>
    </ligand>
</feature>
<dbReference type="AlphaFoldDB" id="A0A917L8I4"/>
<sequence length="405" mass="43250">MSELLLRAEKLDAADELAPVRSRFVLDDVVYLDGNSLGALPANVPGRVADVVRREWGELRIRSWEESGWWTAPERIGDRIAPLVGAAPGQIVVGDSTSVNVFKALVGAVRLAGGGRDEILVDATTFPTDGYIAESAARMTGCVLRPVTPAEVADALSDRTAAVLLNHADYRTGRLHDLPSLTAAVRAAGAVSVWDLCHTAGALPVGLDEHGVDLAVGCTYKYLNGGPGSPAYLYVRRELQDRFDSPLPGWNSHAEPFGMRSSYEPAAGALRGRVGTPDILSMLALEAALEVWEGVTVTAVRAKSLALTDFFLECVRAYVPEGLVESLTPEAHEERGSQIALRCSPTLGFARAGGAPIAGDVMKRLIERGVVGDFRHPDVLRFGFTPLYVGFGDAERAARVLGEVL</sequence>
<feature type="binding site" evidence="4">
    <location>
        <position position="195"/>
    </location>
    <ligand>
        <name>pyridoxal 5'-phosphate</name>
        <dbReference type="ChEBI" id="CHEBI:597326"/>
    </ligand>
</feature>
<feature type="binding site" evidence="4">
    <location>
        <position position="98"/>
    </location>
    <ligand>
        <name>pyridoxal 5'-phosphate</name>
        <dbReference type="ChEBI" id="CHEBI:597326"/>
    </ligand>
</feature>
<dbReference type="GO" id="GO:0030170">
    <property type="term" value="F:pyridoxal phosphate binding"/>
    <property type="evidence" value="ECO:0007669"/>
    <property type="project" value="UniProtKB-UniRule"/>
</dbReference>
<dbReference type="Proteomes" id="UP000657574">
    <property type="component" value="Unassembled WGS sequence"/>
</dbReference>
<feature type="binding site" evidence="4">
    <location>
        <position position="250"/>
    </location>
    <ligand>
        <name>pyridoxal 5'-phosphate</name>
        <dbReference type="ChEBI" id="CHEBI:597326"/>
    </ligand>
</feature>
<dbReference type="GO" id="GO:0019441">
    <property type="term" value="P:L-tryptophan catabolic process to kynurenine"/>
    <property type="evidence" value="ECO:0007669"/>
    <property type="project" value="TreeGrafter"/>
</dbReference>
<keyword evidence="2 4" id="KW-0378">Hydrolase</keyword>
<dbReference type="InterPro" id="IPR015424">
    <property type="entry name" value="PyrdxlP-dep_Trfase"/>
</dbReference>
<gene>
    <name evidence="4 7" type="primary">kynU</name>
    <name evidence="7" type="ORF">GCM10010121_071070</name>
</gene>
<feature type="binding site" evidence="4">
    <location>
        <position position="220"/>
    </location>
    <ligand>
        <name>pyridoxal 5'-phosphate</name>
        <dbReference type="ChEBI" id="CHEBI:597326"/>
    </ligand>
</feature>
<dbReference type="InterPro" id="IPR015421">
    <property type="entry name" value="PyrdxlP-dep_Trfase_major"/>
</dbReference>
<comment type="pathway">
    <text evidence="4 6">Cofactor biosynthesis; NAD(+) biosynthesis; quinolinate from L-kynurenine: step 2/3.</text>
</comment>
<dbReference type="InterPro" id="IPR015422">
    <property type="entry name" value="PyrdxlP-dep_Trfase_small"/>
</dbReference>
<evidence type="ECO:0000256" key="1">
    <source>
        <dbReference type="ARBA" id="ARBA00022642"/>
    </source>
</evidence>
<feature type="binding site" evidence="4">
    <location>
        <position position="198"/>
    </location>
    <ligand>
        <name>pyridoxal 5'-phosphate</name>
        <dbReference type="ChEBI" id="CHEBI:597326"/>
    </ligand>
</feature>
<accession>A0A917L8I4</accession>
<dbReference type="HAMAP" id="MF_01970">
    <property type="entry name" value="Kynureninase"/>
    <property type="match status" value="1"/>
</dbReference>
<feature type="binding site" evidence="4">
    <location>
        <position position="97"/>
    </location>
    <ligand>
        <name>pyridoxal 5'-phosphate</name>
        <dbReference type="ChEBI" id="CHEBI:597326"/>
    </ligand>
</feature>
<comment type="caution">
    <text evidence="7">The sequence shown here is derived from an EMBL/GenBank/DDBJ whole genome shotgun (WGS) entry which is preliminary data.</text>
</comment>
<comment type="subunit">
    <text evidence="4 6">Homodimer.</text>
</comment>
<comment type="pathway">
    <text evidence="4 6">Amino-acid degradation; L-kynurenine degradation; L-alanine and anthranilate from L-kynurenine: step 1/1.</text>
</comment>
<feature type="binding site" evidence="4">
    <location>
        <begin position="126"/>
        <end position="129"/>
    </location>
    <ligand>
        <name>pyridoxal 5'-phosphate</name>
        <dbReference type="ChEBI" id="CHEBI:597326"/>
    </ligand>
</feature>
<evidence type="ECO:0000313" key="7">
    <source>
        <dbReference type="EMBL" id="GGJ49745.1"/>
    </source>
</evidence>
<feature type="modified residue" description="N6-(pyridoxal phosphate)lysine" evidence="4">
    <location>
        <position position="221"/>
    </location>
</feature>
<evidence type="ECO:0000256" key="3">
    <source>
        <dbReference type="ARBA" id="ARBA00022898"/>
    </source>
</evidence>
<dbReference type="PANTHER" id="PTHR14084:SF0">
    <property type="entry name" value="KYNURENINASE"/>
    <property type="match status" value="1"/>
</dbReference>
<reference evidence="7" key="1">
    <citation type="journal article" date="2014" name="Int. J. Syst. Evol. Microbiol.">
        <title>Complete genome sequence of Corynebacterium casei LMG S-19264T (=DSM 44701T), isolated from a smear-ripened cheese.</title>
        <authorList>
            <consortium name="US DOE Joint Genome Institute (JGI-PGF)"/>
            <person name="Walter F."/>
            <person name="Albersmeier A."/>
            <person name="Kalinowski J."/>
            <person name="Ruckert C."/>
        </authorList>
    </citation>
    <scope>NUCLEOTIDE SEQUENCE</scope>
    <source>
        <strain evidence="7">JCM 3086</strain>
    </source>
</reference>
<dbReference type="Pfam" id="PF22580">
    <property type="entry name" value="KYNU_C"/>
    <property type="match status" value="1"/>
</dbReference>
<comment type="similarity">
    <text evidence="4 6">Belongs to the kynureninase family.</text>
</comment>
<dbReference type="GO" id="GO:0005737">
    <property type="term" value="C:cytoplasm"/>
    <property type="evidence" value="ECO:0007669"/>
    <property type="project" value="UniProtKB-UniRule"/>
</dbReference>
<dbReference type="Gene3D" id="3.40.640.10">
    <property type="entry name" value="Type I PLP-dependent aspartate aminotransferase-like (Major domain)"/>
    <property type="match status" value="1"/>
</dbReference>
<organism evidence="7 8">
    <name type="scientific">Streptomyces brasiliensis</name>
    <dbReference type="NCBI Taxonomy" id="1954"/>
    <lineage>
        <taxon>Bacteria</taxon>
        <taxon>Bacillati</taxon>
        <taxon>Actinomycetota</taxon>
        <taxon>Actinomycetes</taxon>
        <taxon>Kitasatosporales</taxon>
        <taxon>Streptomycetaceae</taxon>
        <taxon>Streptomyces</taxon>
    </lineage>
</organism>
<dbReference type="GO" id="GO:0043420">
    <property type="term" value="P:anthranilate metabolic process"/>
    <property type="evidence" value="ECO:0007669"/>
    <property type="project" value="TreeGrafter"/>
</dbReference>
<comment type="function">
    <text evidence="4 6">Catalyzes the cleavage of L-kynurenine (L-Kyn) and L-3-hydroxykynurenine (L-3OHKyn) into anthranilic acid (AA) and 3-hydroxyanthranilic acid (3-OHAA), respectively.</text>
</comment>
<proteinExistence type="inferred from homology"/>
<evidence type="ECO:0000256" key="5">
    <source>
        <dbReference type="NCBIfam" id="TIGR01814"/>
    </source>
</evidence>
<evidence type="ECO:0000256" key="4">
    <source>
        <dbReference type="HAMAP-Rule" id="MF_01970"/>
    </source>
</evidence>
<dbReference type="PANTHER" id="PTHR14084">
    <property type="entry name" value="KYNURENINASE"/>
    <property type="match status" value="1"/>
</dbReference>
<dbReference type="EC" id="3.7.1.3" evidence="4 5"/>
<dbReference type="Gene3D" id="3.90.1150.10">
    <property type="entry name" value="Aspartate Aminotransferase, domain 1"/>
    <property type="match status" value="1"/>
</dbReference>
<keyword evidence="3 4" id="KW-0663">Pyridoxal phosphate</keyword>
<keyword evidence="8" id="KW-1185">Reference proteome</keyword>
<protein>
    <recommendedName>
        <fullName evidence="4 5">Kynureninase</fullName>
        <ecNumber evidence="4 5">3.7.1.3</ecNumber>
    </recommendedName>
    <alternativeName>
        <fullName evidence="4">L-kynurenine hydrolase</fullName>
    </alternativeName>
</protein>
<evidence type="ECO:0000313" key="8">
    <source>
        <dbReference type="Proteomes" id="UP000657574"/>
    </source>
</evidence>
<reference evidence="7" key="2">
    <citation type="submission" date="2020-09" db="EMBL/GenBank/DDBJ databases">
        <authorList>
            <person name="Sun Q."/>
            <person name="Ohkuma M."/>
        </authorList>
    </citation>
    <scope>NUCLEOTIDE SEQUENCE</scope>
    <source>
        <strain evidence="7">JCM 3086</strain>
    </source>
</reference>
<dbReference type="NCBIfam" id="TIGR01814">
    <property type="entry name" value="kynureninase"/>
    <property type="match status" value="1"/>
</dbReference>
<comment type="caution">
    <text evidence="4">Lacks conserved residue(s) required for the propagation of feature annotation.</text>
</comment>
<comment type="catalytic activity">
    <reaction evidence="6">
        <text>3-hydroxy-L-kynurenine + H2O = 3-hydroxyanthranilate + L-alanine + H(+)</text>
        <dbReference type="Rhea" id="RHEA:25143"/>
        <dbReference type="ChEBI" id="CHEBI:15377"/>
        <dbReference type="ChEBI" id="CHEBI:15378"/>
        <dbReference type="ChEBI" id="CHEBI:36559"/>
        <dbReference type="ChEBI" id="CHEBI:57972"/>
        <dbReference type="ChEBI" id="CHEBI:58125"/>
        <dbReference type="EC" id="3.7.1.3"/>
    </reaction>
</comment>
<evidence type="ECO:0000256" key="2">
    <source>
        <dbReference type="ARBA" id="ARBA00022801"/>
    </source>
</evidence>
<name>A0A917L8I4_9ACTN</name>
<dbReference type="InterPro" id="IPR010111">
    <property type="entry name" value="Kynureninase"/>
</dbReference>
<keyword evidence="1 4" id="KW-0662">Pyridine nucleotide biosynthesis</keyword>
<comment type="cofactor">
    <cofactor evidence="4 6">
        <name>pyridoxal 5'-phosphate</name>
        <dbReference type="ChEBI" id="CHEBI:597326"/>
    </cofactor>
</comment>
<dbReference type="PIRSF" id="PIRSF038800">
    <property type="entry name" value="KYNU"/>
    <property type="match status" value="1"/>
</dbReference>
<dbReference type="FunFam" id="3.40.640.10:FF:000107">
    <property type="entry name" value="Kynureninase"/>
    <property type="match status" value="1"/>
</dbReference>
<comment type="catalytic activity">
    <reaction evidence="4 6">
        <text>L-kynurenine + H2O = anthranilate + L-alanine + H(+)</text>
        <dbReference type="Rhea" id="RHEA:16813"/>
        <dbReference type="ChEBI" id="CHEBI:15377"/>
        <dbReference type="ChEBI" id="CHEBI:15378"/>
        <dbReference type="ChEBI" id="CHEBI:16567"/>
        <dbReference type="ChEBI" id="CHEBI:57959"/>
        <dbReference type="ChEBI" id="CHEBI:57972"/>
        <dbReference type="EC" id="3.7.1.3"/>
    </reaction>
</comment>
<dbReference type="SUPFAM" id="SSF53383">
    <property type="entry name" value="PLP-dependent transferases"/>
    <property type="match status" value="1"/>
</dbReference>
<dbReference type="RefSeq" id="WP_189315468.1">
    <property type="nucleotide sequence ID" value="NZ_BMQA01000037.1"/>
</dbReference>
<dbReference type="GO" id="GO:0097053">
    <property type="term" value="P:L-kynurenine catabolic process"/>
    <property type="evidence" value="ECO:0007669"/>
    <property type="project" value="UniProtKB-UniRule"/>
</dbReference>
<dbReference type="EMBL" id="BMQA01000037">
    <property type="protein sequence ID" value="GGJ49745.1"/>
    <property type="molecule type" value="Genomic_DNA"/>
</dbReference>
<dbReference type="GO" id="GO:0009435">
    <property type="term" value="P:NAD+ biosynthetic process"/>
    <property type="evidence" value="ECO:0007669"/>
    <property type="project" value="UniProtKB-UniRule"/>
</dbReference>
<dbReference type="GO" id="GO:0019805">
    <property type="term" value="P:quinolinate biosynthetic process"/>
    <property type="evidence" value="ECO:0007669"/>
    <property type="project" value="UniProtKB-UniRule"/>
</dbReference>